<dbReference type="InterPro" id="IPR029060">
    <property type="entry name" value="PIN-like_dom_sf"/>
</dbReference>
<comment type="caution">
    <text evidence="1">The sequence shown here is derived from an EMBL/GenBank/DDBJ whole genome shotgun (WGS) entry which is preliminary data.</text>
</comment>
<reference evidence="1 2" key="1">
    <citation type="submission" date="2020-08" db="EMBL/GenBank/DDBJ databases">
        <title>Bridging the membrane lipid divide: bacteria of the FCB group superphylum have the potential to synthesize archaeal ether lipids.</title>
        <authorList>
            <person name="Villanueva L."/>
            <person name="Von Meijenfeldt F.A.B."/>
            <person name="Westbye A.B."/>
            <person name="Yadav S."/>
            <person name="Hopmans E.C."/>
            <person name="Dutilh B.E."/>
            <person name="Sinninghe Damste J.S."/>
        </authorList>
    </citation>
    <scope>NUCLEOTIDE SEQUENCE [LARGE SCALE GENOMIC DNA]</scope>
    <source>
        <strain evidence="1">NIOZ-UU82</strain>
    </source>
</reference>
<dbReference type="Proteomes" id="UP000603545">
    <property type="component" value="Unassembled WGS sequence"/>
</dbReference>
<organism evidence="1 2">
    <name type="scientific">Candidatus Desulfaltia bathyphila</name>
    <dbReference type="NCBI Taxonomy" id="2841697"/>
    <lineage>
        <taxon>Bacteria</taxon>
        <taxon>Pseudomonadati</taxon>
        <taxon>Thermodesulfobacteriota</taxon>
        <taxon>Desulfobacteria</taxon>
        <taxon>Desulfobacterales</taxon>
        <taxon>Desulfobacterales incertae sedis</taxon>
        <taxon>Candidatus Desulfaltia</taxon>
    </lineage>
</organism>
<evidence type="ECO:0008006" key="3">
    <source>
        <dbReference type="Google" id="ProtNLM"/>
    </source>
</evidence>
<dbReference type="SUPFAM" id="SSF88723">
    <property type="entry name" value="PIN domain-like"/>
    <property type="match status" value="1"/>
</dbReference>
<name>A0A8J6N5W6_9BACT</name>
<evidence type="ECO:0000313" key="2">
    <source>
        <dbReference type="Proteomes" id="UP000603545"/>
    </source>
</evidence>
<sequence length="190" mass="22477">MYILCDTCSVLMLIRIAPDMFCDERYECVTIQEMIQEIFRTQKFKMRYPWRTKYKSKIKALGKSKVESGDFKLYLEAIRNIIETGKINERTKRFFSLSYVDQKIAACSIAHGFKLTTLDDDLNDFVIQEFSGKTISPLRIINDWIKKGLIKWNDDFQSVLEDWNRCNEHPQPKKEVKKFEKITGFKYTGP</sequence>
<evidence type="ECO:0000313" key="1">
    <source>
        <dbReference type="EMBL" id="MBC8199551.1"/>
    </source>
</evidence>
<protein>
    <recommendedName>
        <fullName evidence="3">PIN domain-containing protein</fullName>
    </recommendedName>
</protein>
<proteinExistence type="predicted"/>
<accession>A0A8J6N5W6</accession>
<dbReference type="EMBL" id="JACNLL010000056">
    <property type="protein sequence ID" value="MBC8199551.1"/>
    <property type="molecule type" value="Genomic_DNA"/>
</dbReference>
<gene>
    <name evidence="1" type="ORF">H8E80_05845</name>
</gene>
<dbReference type="AlphaFoldDB" id="A0A8J6N5W6"/>